<keyword evidence="1" id="KW-0067">ATP-binding</keyword>
<gene>
    <name evidence="3" type="ORF">GW570_03345</name>
</gene>
<dbReference type="EMBL" id="CP048049">
    <property type="protein sequence ID" value="QIS44193.1"/>
    <property type="molecule type" value="Genomic_DNA"/>
</dbReference>
<dbReference type="GO" id="GO:0046872">
    <property type="term" value="F:metal ion binding"/>
    <property type="evidence" value="ECO:0007669"/>
    <property type="project" value="InterPro"/>
</dbReference>
<accession>A0AAE6XP25</accession>
<keyword evidence="4" id="KW-1185">Reference proteome</keyword>
<dbReference type="PROSITE" id="PS50975">
    <property type="entry name" value="ATP_GRASP"/>
    <property type="match status" value="1"/>
</dbReference>
<evidence type="ECO:0000313" key="4">
    <source>
        <dbReference type="Proteomes" id="UP000503164"/>
    </source>
</evidence>
<dbReference type="RefSeq" id="WP_053773782.1">
    <property type="nucleotide sequence ID" value="NZ_CP012573.1"/>
</dbReference>
<proteinExistence type="predicted"/>
<evidence type="ECO:0000313" key="3">
    <source>
        <dbReference type="EMBL" id="QIS44193.1"/>
    </source>
</evidence>
<dbReference type="Proteomes" id="UP000503164">
    <property type="component" value="Chromosome"/>
</dbReference>
<organism evidence="3 4">
    <name type="scientific">Clavibacter capsici</name>
    <dbReference type="NCBI Taxonomy" id="1874630"/>
    <lineage>
        <taxon>Bacteria</taxon>
        <taxon>Bacillati</taxon>
        <taxon>Actinomycetota</taxon>
        <taxon>Actinomycetes</taxon>
        <taxon>Micrococcales</taxon>
        <taxon>Microbacteriaceae</taxon>
        <taxon>Clavibacter</taxon>
    </lineage>
</organism>
<dbReference type="GO" id="GO:0005524">
    <property type="term" value="F:ATP binding"/>
    <property type="evidence" value="ECO:0007669"/>
    <property type="project" value="UniProtKB-UniRule"/>
</dbReference>
<keyword evidence="1" id="KW-0547">Nucleotide-binding</keyword>
<name>A0AAE6XP25_9MICO</name>
<dbReference type="InterPro" id="IPR011761">
    <property type="entry name" value="ATP-grasp"/>
</dbReference>
<evidence type="ECO:0000256" key="1">
    <source>
        <dbReference type="PROSITE-ProRule" id="PRU00409"/>
    </source>
</evidence>
<sequence length="408" mass="45031">MTHVVLFRHTPRAVDLWNAIAEDVVILGHEQVRHRYTSDSRIDLSKVRFLESFDLPVLMGALRELQETHELRSVSTLGEEDMDTAGFLHEFFVTGPSDFAVGTMFKDKLFMRSALQGVVPQPRFRGLTDFTGTLADLAGEGFGILKPRRGAGGAGVRRLSAMEGSDSVRHTITDERMAEEAVVSDRMLTCDGMAVGGEILHFYVHEYDEMVLDSLHAGSGLTISTSRAYVDEPALIQTLFALVHAALKTLTGASDAVTPFHFEWFVDEAGLPVFCEVGRRFGGLSIPRLCRYAFDATLLEDYWKAMRGESLRIVPLSAETLPRPRRFASCYAKYRTAGRVVTAPTPSSFPQADTAFVYVVEGDITSDATAVHEDAVILELTADTHDTLRAKLDEARAVVARELRMAPA</sequence>
<dbReference type="AlphaFoldDB" id="A0AAE6XP25"/>
<dbReference type="Gene3D" id="3.30.470.20">
    <property type="entry name" value="ATP-grasp fold, B domain"/>
    <property type="match status" value="1"/>
</dbReference>
<dbReference type="Gene3D" id="3.40.50.20">
    <property type="match status" value="1"/>
</dbReference>
<dbReference type="SUPFAM" id="SSF56059">
    <property type="entry name" value="Glutathione synthetase ATP-binding domain-like"/>
    <property type="match status" value="1"/>
</dbReference>
<evidence type="ECO:0000259" key="2">
    <source>
        <dbReference type="PROSITE" id="PS50975"/>
    </source>
</evidence>
<dbReference type="KEGG" id="ccap:AES38_03340"/>
<feature type="domain" description="ATP-grasp" evidence="2">
    <location>
        <begin position="111"/>
        <end position="307"/>
    </location>
</feature>
<reference evidence="3 4" key="1">
    <citation type="journal article" date="2020" name="Mol. Plant Pathol.">
        <title>Plasmid composition and the chpG gene determine the virulence level of Clavibacter capsici natural isolates in pepper.</title>
        <authorList>
            <person name="Hwang I.S."/>
            <person name="Lee H.M."/>
            <person name="Oh E.J."/>
            <person name="Lee S."/>
            <person name="Heu S."/>
            <person name="Oh C.S."/>
        </authorList>
    </citation>
    <scope>NUCLEOTIDE SEQUENCE [LARGE SCALE GENOMIC DNA]</scope>
    <source>
        <strain evidence="3 4">1101</strain>
    </source>
</reference>
<protein>
    <recommendedName>
        <fullName evidence="2">ATP-grasp domain-containing protein</fullName>
    </recommendedName>
</protein>